<name>A0A0C2N574_THEKT</name>
<protein>
    <submittedName>
        <fullName evidence="1">Uncharacterized protein</fullName>
    </submittedName>
</protein>
<dbReference type="Proteomes" id="UP000031668">
    <property type="component" value="Unassembled WGS sequence"/>
</dbReference>
<evidence type="ECO:0000313" key="2">
    <source>
        <dbReference type="Proteomes" id="UP000031668"/>
    </source>
</evidence>
<evidence type="ECO:0000313" key="1">
    <source>
        <dbReference type="EMBL" id="KII69037.1"/>
    </source>
</evidence>
<dbReference type="EMBL" id="JWZT01002637">
    <property type="protein sequence ID" value="KII69037.1"/>
    <property type="molecule type" value="Genomic_DNA"/>
</dbReference>
<comment type="caution">
    <text evidence="1">The sequence shown here is derived from an EMBL/GenBank/DDBJ whole genome shotgun (WGS) entry which is preliminary data.</text>
</comment>
<proteinExistence type="predicted"/>
<reference evidence="1 2" key="1">
    <citation type="journal article" date="2014" name="Genome Biol. Evol.">
        <title>The genome of the myxosporean Thelohanellus kitauei shows adaptations to nutrient acquisition within its fish host.</title>
        <authorList>
            <person name="Yang Y."/>
            <person name="Xiong J."/>
            <person name="Zhou Z."/>
            <person name="Huo F."/>
            <person name="Miao W."/>
            <person name="Ran C."/>
            <person name="Liu Y."/>
            <person name="Zhang J."/>
            <person name="Feng J."/>
            <person name="Wang M."/>
            <person name="Wang M."/>
            <person name="Wang L."/>
            <person name="Yao B."/>
        </authorList>
    </citation>
    <scope>NUCLEOTIDE SEQUENCE [LARGE SCALE GENOMIC DNA]</scope>
    <source>
        <strain evidence="1">Wuqing</strain>
    </source>
</reference>
<keyword evidence="2" id="KW-1185">Reference proteome</keyword>
<accession>A0A0C2N574</accession>
<gene>
    <name evidence="1" type="ORF">RF11_05287</name>
</gene>
<dbReference type="AlphaFoldDB" id="A0A0C2N574"/>
<sequence length="112" mass="12881">MKKIFDNRVKGGQNTLSNGLLDSFAKKYTVKKFDKIIRLSKFCRDSRFFSRGSFTTSDDQDYEDDTKIESFSDYTKVLKCRVEGCEAPPLNDDDVLAGEKMFLNGELIRVEN</sequence>
<organism evidence="1 2">
    <name type="scientific">Thelohanellus kitauei</name>
    <name type="common">Myxosporean</name>
    <dbReference type="NCBI Taxonomy" id="669202"/>
    <lineage>
        <taxon>Eukaryota</taxon>
        <taxon>Metazoa</taxon>
        <taxon>Cnidaria</taxon>
        <taxon>Myxozoa</taxon>
        <taxon>Myxosporea</taxon>
        <taxon>Bivalvulida</taxon>
        <taxon>Platysporina</taxon>
        <taxon>Myxobolidae</taxon>
        <taxon>Thelohanellus</taxon>
    </lineage>
</organism>